<dbReference type="Pfam" id="PF07683">
    <property type="entry name" value="CobW_C"/>
    <property type="match status" value="1"/>
</dbReference>
<dbReference type="Proteomes" id="UP000298179">
    <property type="component" value="Unassembled WGS sequence"/>
</dbReference>
<dbReference type="GO" id="GO:0000166">
    <property type="term" value="F:nucleotide binding"/>
    <property type="evidence" value="ECO:0007669"/>
    <property type="project" value="UniProtKB-KW"/>
</dbReference>
<dbReference type="GO" id="GO:0016787">
    <property type="term" value="F:hydrolase activity"/>
    <property type="evidence" value="ECO:0007669"/>
    <property type="project" value="UniProtKB-KW"/>
</dbReference>
<dbReference type="InterPro" id="IPR011629">
    <property type="entry name" value="CobW-like_C"/>
</dbReference>
<evidence type="ECO:0000313" key="10">
    <source>
        <dbReference type="Proteomes" id="UP000298179"/>
    </source>
</evidence>
<keyword evidence="3" id="KW-0143">Chaperone</keyword>
<evidence type="ECO:0000256" key="3">
    <source>
        <dbReference type="ARBA" id="ARBA00023186"/>
    </source>
</evidence>
<dbReference type="InterPro" id="IPR003495">
    <property type="entry name" value="CobW/HypB/UreG_nucleotide-bd"/>
</dbReference>
<feature type="region of interest" description="Disordered" evidence="7">
    <location>
        <begin position="196"/>
        <end position="240"/>
    </location>
</feature>
<dbReference type="PANTHER" id="PTHR13748:SF62">
    <property type="entry name" value="COBW DOMAIN-CONTAINING PROTEIN"/>
    <property type="match status" value="1"/>
</dbReference>
<dbReference type="SUPFAM" id="SSF52540">
    <property type="entry name" value="P-loop containing nucleoside triphosphate hydrolases"/>
    <property type="match status" value="1"/>
</dbReference>
<dbReference type="EMBL" id="SOZD01000013">
    <property type="protein sequence ID" value="TFF17855.1"/>
    <property type="molecule type" value="Genomic_DNA"/>
</dbReference>
<keyword evidence="2" id="KW-0378">Hydrolase</keyword>
<dbReference type="Pfam" id="PF02492">
    <property type="entry name" value="cobW"/>
    <property type="match status" value="1"/>
</dbReference>
<evidence type="ECO:0000259" key="8">
    <source>
        <dbReference type="SMART" id="SM00833"/>
    </source>
</evidence>
<dbReference type="Gene3D" id="3.40.50.300">
    <property type="entry name" value="P-loop containing nucleotide triphosphate hydrolases"/>
    <property type="match status" value="1"/>
</dbReference>
<name>A0A4Y8R8C2_9HYPH</name>
<dbReference type="Gene3D" id="3.30.1220.10">
    <property type="entry name" value="CobW-like, C-terminal domain"/>
    <property type="match status" value="1"/>
</dbReference>
<dbReference type="InterPro" id="IPR051316">
    <property type="entry name" value="Zinc-reg_GTPase_activator"/>
</dbReference>
<evidence type="ECO:0000256" key="4">
    <source>
        <dbReference type="ARBA" id="ARBA00034320"/>
    </source>
</evidence>
<feature type="compositionally biased region" description="Basic and acidic residues" evidence="7">
    <location>
        <begin position="217"/>
        <end position="228"/>
    </location>
</feature>
<dbReference type="InterPro" id="IPR036627">
    <property type="entry name" value="CobW-likC_sf"/>
</dbReference>
<sequence>MSTPDATGPLPVTVIGGFLGAGKTTLVNRLLARGGRRYAVLVNDFGAINVDAKLVQSRDGSKIQLENGCICCSMADGLSLALADVLDASRRPEAILIEASGVADPWKIAEVALVERSLRLELVVALVDAANFARQVEDPLLGDTLVRQLSRADLILLNKMDQAGRSSADRARALILAEAPDARIAETVAAELPADVLFGPTPSPERREYGVTASPRPGEHLPQHDHAENTSQGPAGHDHRHEDAFRRWTFVSPTAFSRAGFEAALGGLPSSLLRLKGWCRFEGDEAGWLLQWVAGRWTLDRDDSGPVGTALVGVGTAALPASGELDALLAAAAPRTPGP</sequence>
<gene>
    <name evidence="9" type="ORF">E3C22_23075</name>
</gene>
<feature type="domain" description="CobW C-terminal" evidence="8">
    <location>
        <begin position="245"/>
        <end position="332"/>
    </location>
</feature>
<protein>
    <submittedName>
        <fullName evidence="9">GTP-binding protein</fullName>
    </submittedName>
</protein>
<dbReference type="RefSeq" id="WP_134764245.1">
    <property type="nucleotide sequence ID" value="NZ_SOZD01000013.1"/>
</dbReference>
<dbReference type="CDD" id="cd03112">
    <property type="entry name" value="CobW-like"/>
    <property type="match status" value="1"/>
</dbReference>
<evidence type="ECO:0000256" key="6">
    <source>
        <dbReference type="ARBA" id="ARBA00049117"/>
    </source>
</evidence>
<comment type="caution">
    <text evidence="9">The sequence shown here is derived from an EMBL/GenBank/DDBJ whole genome shotgun (WGS) entry which is preliminary data.</text>
</comment>
<dbReference type="AlphaFoldDB" id="A0A4Y8R8C2"/>
<dbReference type="PANTHER" id="PTHR13748">
    <property type="entry name" value="COBW-RELATED"/>
    <property type="match status" value="1"/>
</dbReference>
<dbReference type="SMART" id="SM00833">
    <property type="entry name" value="CobW_C"/>
    <property type="match status" value="1"/>
</dbReference>
<dbReference type="InterPro" id="IPR027417">
    <property type="entry name" value="P-loop_NTPase"/>
</dbReference>
<dbReference type="OrthoDB" id="9808822at2"/>
<evidence type="ECO:0000256" key="7">
    <source>
        <dbReference type="SAM" id="MobiDB-lite"/>
    </source>
</evidence>
<comment type="function">
    <text evidence="5">Zinc chaperone that directly transfers zinc cofactor to target proteins, thereby activating them. Zinc is transferred from the CXCC motif in the GTPase domain to the zinc binding site in target proteins in a process requiring GTP hydrolysis.</text>
</comment>
<organism evidence="9 10">
    <name type="scientific">Jiella endophytica</name>
    <dbReference type="NCBI Taxonomy" id="2558362"/>
    <lineage>
        <taxon>Bacteria</taxon>
        <taxon>Pseudomonadati</taxon>
        <taxon>Pseudomonadota</taxon>
        <taxon>Alphaproteobacteria</taxon>
        <taxon>Hyphomicrobiales</taxon>
        <taxon>Aurantimonadaceae</taxon>
        <taxon>Jiella</taxon>
    </lineage>
</organism>
<accession>A0A4Y8R8C2</accession>
<dbReference type="GO" id="GO:0005737">
    <property type="term" value="C:cytoplasm"/>
    <property type="evidence" value="ECO:0007669"/>
    <property type="project" value="TreeGrafter"/>
</dbReference>
<keyword evidence="10" id="KW-1185">Reference proteome</keyword>
<comment type="similarity">
    <text evidence="4">Belongs to the SIMIBI class G3E GTPase family. ZNG1 subfamily.</text>
</comment>
<comment type="catalytic activity">
    <reaction evidence="6">
        <text>GTP + H2O = GDP + phosphate + H(+)</text>
        <dbReference type="Rhea" id="RHEA:19669"/>
        <dbReference type="ChEBI" id="CHEBI:15377"/>
        <dbReference type="ChEBI" id="CHEBI:15378"/>
        <dbReference type="ChEBI" id="CHEBI:37565"/>
        <dbReference type="ChEBI" id="CHEBI:43474"/>
        <dbReference type="ChEBI" id="CHEBI:58189"/>
    </reaction>
    <physiologicalReaction direction="left-to-right" evidence="6">
        <dbReference type="Rhea" id="RHEA:19670"/>
    </physiologicalReaction>
</comment>
<proteinExistence type="inferred from homology"/>
<evidence type="ECO:0000313" key="9">
    <source>
        <dbReference type="EMBL" id="TFF17855.1"/>
    </source>
</evidence>
<evidence type="ECO:0000256" key="2">
    <source>
        <dbReference type="ARBA" id="ARBA00022801"/>
    </source>
</evidence>
<keyword evidence="1" id="KW-0547">Nucleotide-binding</keyword>
<dbReference type="SUPFAM" id="SSF90002">
    <property type="entry name" value="Hypothetical protein YjiA, C-terminal domain"/>
    <property type="match status" value="1"/>
</dbReference>
<evidence type="ECO:0000256" key="1">
    <source>
        <dbReference type="ARBA" id="ARBA00022741"/>
    </source>
</evidence>
<reference evidence="9 10" key="1">
    <citation type="submission" date="2019-03" db="EMBL/GenBank/DDBJ databases">
        <title>Jiella endophytica sp. nov., a novel endophytic bacterium isolated from root of Ficus microcarpa Linn. f.</title>
        <authorList>
            <person name="Tuo L."/>
        </authorList>
    </citation>
    <scope>NUCLEOTIDE SEQUENCE [LARGE SCALE GENOMIC DNA]</scope>
    <source>
        <strain evidence="9 10">CBS5Q-3</strain>
    </source>
</reference>
<evidence type="ECO:0000256" key="5">
    <source>
        <dbReference type="ARBA" id="ARBA00045658"/>
    </source>
</evidence>